<keyword evidence="2" id="KW-0732">Signal</keyword>
<accession>A0A6A6HKM4</accession>
<keyword evidence="4" id="KW-1185">Reference proteome</keyword>
<evidence type="ECO:0000313" key="4">
    <source>
        <dbReference type="Proteomes" id="UP000800092"/>
    </source>
</evidence>
<feature type="signal peptide" evidence="2">
    <location>
        <begin position="1"/>
        <end position="25"/>
    </location>
</feature>
<dbReference type="Proteomes" id="UP000800092">
    <property type="component" value="Unassembled WGS sequence"/>
</dbReference>
<gene>
    <name evidence="3" type="ORF">EV356DRAFT_563868</name>
</gene>
<dbReference type="EMBL" id="ML991775">
    <property type="protein sequence ID" value="KAF2238676.1"/>
    <property type="molecule type" value="Genomic_DNA"/>
</dbReference>
<organism evidence="3 4">
    <name type="scientific">Viridothelium virens</name>
    <name type="common">Speckled blister lichen</name>
    <name type="synonym">Trypethelium virens</name>
    <dbReference type="NCBI Taxonomy" id="1048519"/>
    <lineage>
        <taxon>Eukaryota</taxon>
        <taxon>Fungi</taxon>
        <taxon>Dikarya</taxon>
        <taxon>Ascomycota</taxon>
        <taxon>Pezizomycotina</taxon>
        <taxon>Dothideomycetes</taxon>
        <taxon>Dothideomycetes incertae sedis</taxon>
        <taxon>Trypetheliales</taxon>
        <taxon>Trypetheliaceae</taxon>
        <taxon>Viridothelium</taxon>
    </lineage>
</organism>
<feature type="compositionally biased region" description="Low complexity" evidence="1">
    <location>
        <begin position="135"/>
        <end position="152"/>
    </location>
</feature>
<dbReference type="AlphaFoldDB" id="A0A6A6HKM4"/>
<feature type="region of interest" description="Disordered" evidence="1">
    <location>
        <begin position="113"/>
        <end position="152"/>
    </location>
</feature>
<feature type="region of interest" description="Disordered" evidence="1">
    <location>
        <begin position="422"/>
        <end position="445"/>
    </location>
</feature>
<sequence>MSTHPWKPLVGLSLFVAFLPCLIDAVDLPQNKIPPSPTLLTTSNQPPVGVGGGANLGASASVYGAPPPPASSLIASLSTPSANAPSPSTVSPLYASIGTISPVAIAPTPLGPSISSPSVPPGPAPSGSNPPPSVPSLSAPSPSAPSAAVPSASVPSASVSTVSTPAASISLPSTPSIASVGSSVIQTESALTLGVPSGAPSSAVASQAAAASACEDAYFDYSLSSLRESGAIKAFKDWVQKRGLKTSDPYSIEQYVSEKLNSSESGLSPGKDGCPVKPNCTDIYSRLASAGKTKFQEARQVYFLLSTVHRFCKFVTAVGEAQQGAISLWEKRAPVLANTLISQQVNSLINKCPDIKGHSQDFINATSIGIKTHSDTELGFSFADDRDPATKLKNAAAVANILTIRTGDSVNKVASTSTCKFPEIKEPDVNPTKKPLPSSSDPQKDTAQKVAYLIDSLDLESYSKEAKSKAAAALLKLGDQKEGLLQYREFVRAVYRQLVANLAAEFTGELWRAQSVFVRCVPQKNKALGSVPKPYDGTITFYGYGEDLLCQAQNRVPRVGTLPLVLSNTAELVNGDSAEIWTGGKELGGRLIHPSANPFIDLARIPSLSVFLRDVQPGDEATQKLKFGESLVGQLPERFVQLPVLVSQSLNELSDDTEVESDTKVQSNTRVGKNGKSIIPRIFRGVV</sequence>
<feature type="compositionally biased region" description="Pro residues" evidence="1">
    <location>
        <begin position="118"/>
        <end position="134"/>
    </location>
</feature>
<evidence type="ECO:0000256" key="1">
    <source>
        <dbReference type="SAM" id="MobiDB-lite"/>
    </source>
</evidence>
<name>A0A6A6HKM4_VIRVR</name>
<reference evidence="3" key="1">
    <citation type="journal article" date="2020" name="Stud. Mycol.">
        <title>101 Dothideomycetes genomes: a test case for predicting lifestyles and emergence of pathogens.</title>
        <authorList>
            <person name="Haridas S."/>
            <person name="Albert R."/>
            <person name="Binder M."/>
            <person name="Bloem J."/>
            <person name="Labutti K."/>
            <person name="Salamov A."/>
            <person name="Andreopoulos B."/>
            <person name="Baker S."/>
            <person name="Barry K."/>
            <person name="Bills G."/>
            <person name="Bluhm B."/>
            <person name="Cannon C."/>
            <person name="Castanera R."/>
            <person name="Culley D."/>
            <person name="Daum C."/>
            <person name="Ezra D."/>
            <person name="Gonzalez J."/>
            <person name="Henrissat B."/>
            <person name="Kuo A."/>
            <person name="Liang C."/>
            <person name="Lipzen A."/>
            <person name="Lutzoni F."/>
            <person name="Magnuson J."/>
            <person name="Mondo S."/>
            <person name="Nolan M."/>
            <person name="Ohm R."/>
            <person name="Pangilinan J."/>
            <person name="Park H.-J."/>
            <person name="Ramirez L."/>
            <person name="Alfaro M."/>
            <person name="Sun H."/>
            <person name="Tritt A."/>
            <person name="Yoshinaga Y."/>
            <person name="Zwiers L.-H."/>
            <person name="Turgeon B."/>
            <person name="Goodwin S."/>
            <person name="Spatafora J."/>
            <person name="Crous P."/>
            <person name="Grigoriev I."/>
        </authorList>
    </citation>
    <scope>NUCLEOTIDE SEQUENCE</scope>
    <source>
        <strain evidence="3">Tuck. ex Michener</strain>
    </source>
</reference>
<evidence type="ECO:0000313" key="3">
    <source>
        <dbReference type="EMBL" id="KAF2238676.1"/>
    </source>
</evidence>
<protein>
    <submittedName>
        <fullName evidence="3">Uncharacterized protein</fullName>
    </submittedName>
</protein>
<feature type="chain" id="PRO_5025391902" evidence="2">
    <location>
        <begin position="26"/>
        <end position="687"/>
    </location>
</feature>
<evidence type="ECO:0000256" key="2">
    <source>
        <dbReference type="SAM" id="SignalP"/>
    </source>
</evidence>
<proteinExistence type="predicted"/>